<evidence type="ECO:0000313" key="1">
    <source>
        <dbReference type="EMBL" id="MDP8086411.1"/>
    </source>
</evidence>
<sequence length="183" mass="21954">MDTTFFGRNFGVLVFMDTLSKKVIYHQIVTTEKNLYYLLAMNKLREKGYIIQSITCDGRRGLLRDFLNTPAQLCQFHQIANVIRKLTRNPKSEAGKELKILVKTLKNSSKNEFYINLHYWYLKHKEYLNERSDKINEKGKYPFKHRNIRSAYRSLKYNMDYLFTFEKYPELNIEKTTNRLESL</sequence>
<proteinExistence type="predicted"/>
<evidence type="ECO:0000313" key="2">
    <source>
        <dbReference type="Proteomes" id="UP001224812"/>
    </source>
</evidence>
<dbReference type="Proteomes" id="UP001224812">
    <property type="component" value="Unassembled WGS sequence"/>
</dbReference>
<name>A0ABT9JNN1_9PAST</name>
<comment type="caution">
    <text evidence="1">The sequence shown here is derived from an EMBL/GenBank/DDBJ whole genome shotgun (WGS) entry which is preliminary data.</text>
</comment>
<protein>
    <submittedName>
        <fullName evidence="1">Transposase</fullName>
    </submittedName>
</protein>
<keyword evidence="2" id="KW-1185">Reference proteome</keyword>
<feature type="non-terminal residue" evidence="1">
    <location>
        <position position="183"/>
    </location>
</feature>
<dbReference type="EMBL" id="JASAVS010000048">
    <property type="protein sequence ID" value="MDP8086411.1"/>
    <property type="molecule type" value="Genomic_DNA"/>
</dbReference>
<accession>A0ABT9JNN1</accession>
<gene>
    <name evidence="1" type="ORF">QJT92_10865</name>
</gene>
<organism evidence="1 2">
    <name type="scientific">Phocoenobacter skyensis</name>
    <dbReference type="NCBI Taxonomy" id="97481"/>
    <lineage>
        <taxon>Bacteria</taxon>
        <taxon>Pseudomonadati</taxon>
        <taxon>Pseudomonadota</taxon>
        <taxon>Gammaproteobacteria</taxon>
        <taxon>Pasteurellales</taxon>
        <taxon>Pasteurellaceae</taxon>
        <taxon>Phocoenobacter</taxon>
    </lineage>
</organism>
<reference evidence="1 2" key="1">
    <citation type="journal article" date="2023" name="Front. Microbiol.">
        <title>Phylogeography and host specificity of Pasteurellaceae pathogenic to sea-farmed fish in the north-east Atlantic.</title>
        <authorList>
            <person name="Gulla S."/>
            <person name="Colquhoun D.J."/>
            <person name="Olsen A.B."/>
            <person name="Spilsberg B."/>
            <person name="Lagesen K."/>
            <person name="Aakesson C.P."/>
            <person name="Strom S."/>
            <person name="Manji F."/>
            <person name="Birkbeck T.H."/>
            <person name="Nilsen H.K."/>
        </authorList>
    </citation>
    <scope>NUCLEOTIDE SEQUENCE [LARGE SCALE GENOMIC DNA]</scope>
    <source>
        <strain evidence="1 2">VIO11850</strain>
    </source>
</reference>